<proteinExistence type="predicted"/>
<sequence>MLVNLNDVLLPARKNGYGVGLFNTVNLELARGVLKAAEELKSPVIIGTAEILLPCGPLEDLAGLLVPMAKKASVPVVVHYDHGLTFEKCMEALKLGFTSIMYDCSTDSYEENVRKVRELVRIAHCFGATVEAELGHVGDNEEQTAHNGADVPESYYTDPAQAKEFAEKTQADVLAIAVGTAHGAYKFKPKLDFDRIKRIAEMVHVPLVLHGGSGLSEEDFRRAIACGISKVNIFTDINEAAGKAAEHAIREGKTCLTDMILCQVEAVTEAVKAKIRIFGSELRH</sequence>
<dbReference type="InterPro" id="IPR000771">
    <property type="entry name" value="FBA_II"/>
</dbReference>
<organism evidence="2 3">
    <name type="scientific">Blautia hominis</name>
    <dbReference type="NCBI Taxonomy" id="2025493"/>
    <lineage>
        <taxon>Bacteria</taxon>
        <taxon>Bacillati</taxon>
        <taxon>Bacillota</taxon>
        <taxon>Clostridia</taxon>
        <taxon>Lachnospirales</taxon>
        <taxon>Lachnospiraceae</taxon>
        <taxon>Blautia</taxon>
    </lineage>
</organism>
<dbReference type="EMBL" id="BAABYW010000001">
    <property type="protein sequence ID" value="GAA6406548.1"/>
    <property type="molecule type" value="Genomic_DNA"/>
</dbReference>
<dbReference type="CDD" id="cd00947">
    <property type="entry name" value="TBP_aldolase_IIB"/>
    <property type="match status" value="1"/>
</dbReference>
<comment type="caution">
    <text evidence="2">The sequence shown here is derived from an EMBL/GenBank/DDBJ whole genome shotgun (WGS) entry which is preliminary data.</text>
</comment>
<evidence type="ECO:0000313" key="3">
    <source>
        <dbReference type="Proteomes" id="UP001600943"/>
    </source>
</evidence>
<dbReference type="PANTHER" id="PTHR30304">
    <property type="entry name" value="D-TAGATOSE-1,6-BISPHOSPHATE ALDOLASE"/>
    <property type="match status" value="1"/>
</dbReference>
<dbReference type="PANTHER" id="PTHR30304:SF0">
    <property type="entry name" value="D-TAGATOSE-1,6-BISPHOSPHATE ALDOLASE SUBUNIT GATY-RELATED"/>
    <property type="match status" value="1"/>
</dbReference>
<evidence type="ECO:0000313" key="2">
    <source>
        <dbReference type="EMBL" id="GAA6406548.1"/>
    </source>
</evidence>
<dbReference type="Pfam" id="PF01116">
    <property type="entry name" value="F_bP_aldolase"/>
    <property type="match status" value="1"/>
</dbReference>
<evidence type="ECO:0000256" key="1">
    <source>
        <dbReference type="ARBA" id="ARBA00001947"/>
    </source>
</evidence>
<reference evidence="2 3" key="1">
    <citation type="submission" date="2024-04" db="EMBL/GenBank/DDBJ databases">
        <title>Defined microbial consortia suppress multidrug-resistant proinflammatory Enterobacteriaceae via ecological control.</title>
        <authorList>
            <person name="Furuichi M."/>
            <person name="Kawaguchi T."/>
            <person name="Pust M."/>
            <person name="Yasuma K."/>
            <person name="Plichta D."/>
            <person name="Hasegawa N."/>
            <person name="Ohya T."/>
            <person name="Bhattarai S."/>
            <person name="Sasajima S."/>
            <person name="Aoto Y."/>
            <person name="Tuganbaev T."/>
            <person name="Yaginuma M."/>
            <person name="Ueda M."/>
            <person name="Okahashi N."/>
            <person name="Amafuji K."/>
            <person name="Kiridooshi Y."/>
            <person name="Sugita K."/>
            <person name="Strazar M."/>
            <person name="Skelly A."/>
            <person name="Suda W."/>
            <person name="Hattori M."/>
            <person name="Nakamoto N."/>
            <person name="Caballero S."/>
            <person name="Norman J."/>
            <person name="Olle B."/>
            <person name="Tanoue T."/>
            <person name="Arita M."/>
            <person name="Bucci V."/>
            <person name="Atarashi K."/>
            <person name="Xavier R."/>
            <person name="Honda K."/>
        </authorList>
    </citation>
    <scope>NUCLEOTIDE SEQUENCE [LARGE SCALE GENOMIC DNA]</scope>
    <source>
        <strain evidence="3">k04-0078-D8-1</strain>
    </source>
</reference>
<comment type="cofactor">
    <cofactor evidence="1">
        <name>Zn(2+)</name>
        <dbReference type="ChEBI" id="CHEBI:29105"/>
    </cofactor>
</comment>
<gene>
    <name evidence="2" type="ORF">K040078D81_06650</name>
</gene>
<name>A0ABQ0B526_9FIRM</name>
<dbReference type="PIRSF" id="PIRSF001359">
    <property type="entry name" value="F_bP_aldolase_II"/>
    <property type="match status" value="1"/>
</dbReference>
<dbReference type="Gene3D" id="3.20.20.70">
    <property type="entry name" value="Aldolase class I"/>
    <property type="match status" value="1"/>
</dbReference>
<dbReference type="SUPFAM" id="SSF51569">
    <property type="entry name" value="Aldolase"/>
    <property type="match status" value="1"/>
</dbReference>
<dbReference type="InterPro" id="IPR013785">
    <property type="entry name" value="Aldolase_TIM"/>
</dbReference>
<keyword evidence="3" id="KW-1185">Reference proteome</keyword>
<protein>
    <submittedName>
        <fullName evidence="2">Class II aldolase</fullName>
    </submittedName>
</protein>
<accession>A0ABQ0B526</accession>
<dbReference type="NCBIfam" id="TIGR00167">
    <property type="entry name" value="cbbA"/>
    <property type="match status" value="1"/>
</dbReference>
<dbReference type="InterPro" id="IPR050246">
    <property type="entry name" value="Class_II_FBP_aldolase"/>
</dbReference>
<dbReference type="RefSeq" id="WP_390403479.1">
    <property type="nucleotide sequence ID" value="NZ_BAABYW010000001.1"/>
</dbReference>
<dbReference type="Proteomes" id="UP001600943">
    <property type="component" value="Unassembled WGS sequence"/>
</dbReference>